<dbReference type="PANTHER" id="PTHR45695:SF15">
    <property type="entry name" value="OPSIN RH2"/>
    <property type="match status" value="1"/>
</dbReference>
<evidence type="ECO:0000256" key="9">
    <source>
        <dbReference type="RuleBase" id="RU000688"/>
    </source>
</evidence>
<feature type="transmembrane region" description="Helical" evidence="10">
    <location>
        <begin position="216"/>
        <end position="235"/>
    </location>
</feature>
<feature type="transmembrane region" description="Helical" evidence="10">
    <location>
        <begin position="118"/>
        <end position="137"/>
    </location>
</feature>
<feature type="transmembrane region" description="Helical" evidence="10">
    <location>
        <begin position="158"/>
        <end position="181"/>
    </location>
</feature>
<dbReference type="PROSITE" id="PS50262">
    <property type="entry name" value="G_PROTEIN_RECEP_F1_2"/>
    <property type="match status" value="1"/>
</dbReference>
<evidence type="ECO:0000256" key="1">
    <source>
        <dbReference type="ARBA" id="ARBA00004141"/>
    </source>
</evidence>
<dbReference type="Proteomes" id="UP001159042">
    <property type="component" value="Unassembled WGS sequence"/>
</dbReference>
<dbReference type="PRINTS" id="PR00237">
    <property type="entry name" value="GPCRRHODOPSN"/>
</dbReference>
<keyword evidence="6 10" id="KW-0472">Membrane</keyword>
<dbReference type="CDD" id="cd14993">
    <property type="entry name" value="7tmA_CCKR-like"/>
    <property type="match status" value="1"/>
</dbReference>
<organism evidence="12 13">
    <name type="scientific">Exocentrus adspersus</name>
    <dbReference type="NCBI Taxonomy" id="1586481"/>
    <lineage>
        <taxon>Eukaryota</taxon>
        <taxon>Metazoa</taxon>
        <taxon>Ecdysozoa</taxon>
        <taxon>Arthropoda</taxon>
        <taxon>Hexapoda</taxon>
        <taxon>Insecta</taxon>
        <taxon>Pterygota</taxon>
        <taxon>Neoptera</taxon>
        <taxon>Endopterygota</taxon>
        <taxon>Coleoptera</taxon>
        <taxon>Polyphaga</taxon>
        <taxon>Cucujiformia</taxon>
        <taxon>Chrysomeloidea</taxon>
        <taxon>Cerambycidae</taxon>
        <taxon>Lamiinae</taxon>
        <taxon>Acanthocinini</taxon>
        <taxon>Exocentrus</taxon>
    </lineage>
</organism>
<dbReference type="InterPro" id="IPR017452">
    <property type="entry name" value="GPCR_Rhodpsn_7TM"/>
</dbReference>
<dbReference type="SUPFAM" id="SSF81321">
    <property type="entry name" value="Family A G protein-coupled receptor-like"/>
    <property type="match status" value="1"/>
</dbReference>
<dbReference type="AlphaFoldDB" id="A0AAV8WCW7"/>
<dbReference type="Gene3D" id="1.20.1070.10">
    <property type="entry name" value="Rhodopsin 7-helix transmembrane proteins"/>
    <property type="match status" value="1"/>
</dbReference>
<evidence type="ECO:0000256" key="3">
    <source>
        <dbReference type="ARBA" id="ARBA00022692"/>
    </source>
</evidence>
<dbReference type="InterPro" id="IPR000276">
    <property type="entry name" value="GPCR_Rhodpsn"/>
</dbReference>
<dbReference type="Pfam" id="PF00001">
    <property type="entry name" value="7tm_1"/>
    <property type="match status" value="1"/>
</dbReference>
<comment type="subcellular location">
    <subcellularLocation>
        <location evidence="1">Membrane</location>
        <topology evidence="1">Multi-pass membrane protein</topology>
    </subcellularLocation>
</comment>
<protein>
    <recommendedName>
        <fullName evidence="11">G-protein coupled receptors family 1 profile domain-containing protein</fullName>
    </recommendedName>
</protein>
<keyword evidence="3 9" id="KW-0812">Transmembrane</keyword>
<sequence length="412" mass="47024">DSLSGWDLLYPEMDANNTTMDILGPLNVSLSFIHNSYAEEHYTAIGLYVPVFLSAFFANVIVIIVVFKDQYMRSVTNYFLVNLSVADLLVTLVCMPNAAWRAYTTIYNFGEYTCKISAYFQCVAVAASIFTITAMAIDRYLAITRPFGMVYRCFNKTTTVIVIIGLWLTSLSLFSPILWIYTLRVDEYYLTSENVTIAVCIEDWTEFLISQHSLGIVWFVFMFAVPGVIMLFAYSMMGRTLCAVMPPFDNNESTCTQQRNKVIRGRKRVACILLLLAFVFAVCWLPLHIMNLMRDTGTSTGNKFLSEVKVYLLLLGHANSALNPIIYCALSRKFRNSIKNLFCVQMPFRRRRRLVNNLKLLCLLFQWADSSGSGTQLHYLHRLKTVPTIQNQLHFTLSRLQSSQKTTKSFAV</sequence>
<evidence type="ECO:0000256" key="2">
    <source>
        <dbReference type="ARBA" id="ARBA00010663"/>
    </source>
</evidence>
<keyword evidence="5 9" id="KW-0297">G-protein coupled receptor</keyword>
<feature type="transmembrane region" description="Helical" evidence="10">
    <location>
        <begin position="45"/>
        <end position="67"/>
    </location>
</feature>
<dbReference type="PRINTS" id="PR01012">
    <property type="entry name" value="NRPEPTIDEYR"/>
</dbReference>
<keyword evidence="4 10" id="KW-1133">Transmembrane helix</keyword>
<keyword evidence="7 9" id="KW-0675">Receptor</keyword>
<comment type="caution">
    <text evidence="12">The sequence shown here is derived from an EMBL/GenBank/DDBJ whole genome shotgun (WGS) entry which is preliminary data.</text>
</comment>
<evidence type="ECO:0000313" key="12">
    <source>
        <dbReference type="EMBL" id="KAJ8924374.1"/>
    </source>
</evidence>
<feature type="transmembrane region" description="Helical" evidence="10">
    <location>
        <begin position="269"/>
        <end position="290"/>
    </location>
</feature>
<proteinExistence type="inferred from homology"/>
<evidence type="ECO:0000313" key="13">
    <source>
        <dbReference type="Proteomes" id="UP001159042"/>
    </source>
</evidence>
<comment type="similarity">
    <text evidence="2 9">Belongs to the G-protein coupled receptor 1 family.</text>
</comment>
<feature type="non-terminal residue" evidence="12">
    <location>
        <position position="1"/>
    </location>
</feature>
<accession>A0AAV8WCW7</accession>
<dbReference type="GO" id="GO:0004983">
    <property type="term" value="F:neuropeptide Y receptor activity"/>
    <property type="evidence" value="ECO:0007669"/>
    <property type="project" value="InterPro"/>
</dbReference>
<dbReference type="SMART" id="SM01381">
    <property type="entry name" value="7TM_GPCR_Srsx"/>
    <property type="match status" value="1"/>
</dbReference>
<keyword evidence="13" id="KW-1185">Reference proteome</keyword>
<evidence type="ECO:0000256" key="4">
    <source>
        <dbReference type="ARBA" id="ARBA00022989"/>
    </source>
</evidence>
<name>A0AAV8WCW7_9CUCU</name>
<feature type="transmembrane region" description="Helical" evidence="10">
    <location>
        <begin position="310"/>
        <end position="330"/>
    </location>
</feature>
<dbReference type="GO" id="GO:0005886">
    <property type="term" value="C:plasma membrane"/>
    <property type="evidence" value="ECO:0007669"/>
    <property type="project" value="TreeGrafter"/>
</dbReference>
<evidence type="ECO:0000259" key="11">
    <source>
        <dbReference type="PROSITE" id="PS50262"/>
    </source>
</evidence>
<dbReference type="EMBL" id="JANEYG010000003">
    <property type="protein sequence ID" value="KAJ8924374.1"/>
    <property type="molecule type" value="Genomic_DNA"/>
</dbReference>
<evidence type="ECO:0000256" key="5">
    <source>
        <dbReference type="ARBA" id="ARBA00023040"/>
    </source>
</evidence>
<gene>
    <name evidence="12" type="ORF">NQ315_007170</name>
</gene>
<reference evidence="12 13" key="1">
    <citation type="journal article" date="2023" name="Insect Mol. Biol.">
        <title>Genome sequencing provides insights into the evolution of gene families encoding plant cell wall-degrading enzymes in longhorned beetles.</title>
        <authorList>
            <person name="Shin N.R."/>
            <person name="Okamura Y."/>
            <person name="Kirsch R."/>
            <person name="Pauchet Y."/>
        </authorList>
    </citation>
    <scope>NUCLEOTIDE SEQUENCE [LARGE SCALE GENOMIC DNA]</scope>
    <source>
        <strain evidence="12">EAD_L_NR</strain>
    </source>
</reference>
<keyword evidence="8 9" id="KW-0807">Transducer</keyword>
<evidence type="ECO:0000256" key="10">
    <source>
        <dbReference type="SAM" id="Phobius"/>
    </source>
</evidence>
<dbReference type="PANTHER" id="PTHR45695">
    <property type="entry name" value="LEUCOKININ RECEPTOR-RELATED"/>
    <property type="match status" value="1"/>
</dbReference>
<feature type="domain" description="G-protein coupled receptors family 1 profile" evidence="11">
    <location>
        <begin position="58"/>
        <end position="327"/>
    </location>
</feature>
<evidence type="ECO:0000256" key="6">
    <source>
        <dbReference type="ARBA" id="ARBA00023136"/>
    </source>
</evidence>
<dbReference type="PROSITE" id="PS00237">
    <property type="entry name" value="G_PROTEIN_RECEP_F1_1"/>
    <property type="match status" value="1"/>
</dbReference>
<evidence type="ECO:0000256" key="7">
    <source>
        <dbReference type="ARBA" id="ARBA00023170"/>
    </source>
</evidence>
<feature type="transmembrane region" description="Helical" evidence="10">
    <location>
        <begin position="79"/>
        <end position="98"/>
    </location>
</feature>
<dbReference type="InterPro" id="IPR000611">
    <property type="entry name" value="NPY_rcpt"/>
</dbReference>
<evidence type="ECO:0000256" key="8">
    <source>
        <dbReference type="ARBA" id="ARBA00023224"/>
    </source>
</evidence>